<reference evidence="1 2" key="1">
    <citation type="submission" date="2018-06" db="EMBL/GenBank/DDBJ databases">
        <title>Spirosoma sp. HMF3257 Genome sequencing and assembly.</title>
        <authorList>
            <person name="Kang H."/>
            <person name="Cha I."/>
            <person name="Kim H."/>
            <person name="Kang J."/>
            <person name="Joh K."/>
        </authorList>
    </citation>
    <scope>NUCLEOTIDE SEQUENCE [LARGE SCALE GENOMIC DNA]</scope>
    <source>
        <strain evidence="1 2">HMF3257</strain>
    </source>
</reference>
<name>A0A327NCP7_9BACT</name>
<dbReference type="AlphaFoldDB" id="A0A327NCP7"/>
<gene>
    <name evidence="1" type="ORF">HMF3257_38545</name>
</gene>
<sequence length="156" mass="17457">MKQALVLLGFLAVACQGKHERFVRESSAFPADYIGKWQAISDMNGPKRLVAGITIQHSGDSLVWHYFSQIVDTITHHTMPCGPDMDFMPILWDDSLNLAKANHGVGQGYGFDDLRLLQGNQLQMNSFSLASYCRGPFGLNSTQLIFTKVNSFRYQP</sequence>
<evidence type="ECO:0000313" key="2">
    <source>
        <dbReference type="Proteomes" id="UP000249016"/>
    </source>
</evidence>
<protein>
    <submittedName>
        <fullName evidence="1">Uncharacterized protein</fullName>
    </submittedName>
</protein>
<dbReference type="PROSITE" id="PS51257">
    <property type="entry name" value="PROKAR_LIPOPROTEIN"/>
    <property type="match status" value="1"/>
</dbReference>
<dbReference type="RefSeq" id="WP_111351232.1">
    <property type="nucleotide sequence ID" value="NZ_QLII01000003.1"/>
</dbReference>
<dbReference type="EMBL" id="QLII01000003">
    <property type="protein sequence ID" value="RAI73020.1"/>
    <property type="molecule type" value="Genomic_DNA"/>
</dbReference>
<keyword evidence="2" id="KW-1185">Reference proteome</keyword>
<comment type="caution">
    <text evidence="1">The sequence shown here is derived from an EMBL/GenBank/DDBJ whole genome shotgun (WGS) entry which is preliminary data.</text>
</comment>
<accession>A0A327NCP7</accession>
<dbReference type="Proteomes" id="UP000249016">
    <property type="component" value="Unassembled WGS sequence"/>
</dbReference>
<dbReference type="OrthoDB" id="951448at2"/>
<organism evidence="1 2">
    <name type="scientific">Spirosoma telluris</name>
    <dbReference type="NCBI Taxonomy" id="2183553"/>
    <lineage>
        <taxon>Bacteria</taxon>
        <taxon>Pseudomonadati</taxon>
        <taxon>Bacteroidota</taxon>
        <taxon>Cytophagia</taxon>
        <taxon>Cytophagales</taxon>
        <taxon>Cytophagaceae</taxon>
        <taxon>Spirosoma</taxon>
    </lineage>
</organism>
<evidence type="ECO:0000313" key="1">
    <source>
        <dbReference type="EMBL" id="RAI73020.1"/>
    </source>
</evidence>
<proteinExistence type="predicted"/>